<organism evidence="4 5">
    <name type="scientific">Elysia crispata</name>
    <name type="common">lettuce slug</name>
    <dbReference type="NCBI Taxonomy" id="231223"/>
    <lineage>
        <taxon>Eukaryota</taxon>
        <taxon>Metazoa</taxon>
        <taxon>Spiralia</taxon>
        <taxon>Lophotrochozoa</taxon>
        <taxon>Mollusca</taxon>
        <taxon>Gastropoda</taxon>
        <taxon>Heterobranchia</taxon>
        <taxon>Euthyneura</taxon>
        <taxon>Panpulmonata</taxon>
        <taxon>Sacoglossa</taxon>
        <taxon>Placobranchoidea</taxon>
        <taxon>Plakobranchidae</taxon>
        <taxon>Elysia</taxon>
    </lineage>
</organism>
<gene>
    <name evidence="4" type="ORF">RRG08_021403</name>
</gene>
<dbReference type="Proteomes" id="UP001283361">
    <property type="component" value="Unassembled WGS sequence"/>
</dbReference>
<dbReference type="SUPFAM" id="SSF52540">
    <property type="entry name" value="P-loop containing nucleoside triphosphate hydrolases"/>
    <property type="match status" value="1"/>
</dbReference>
<dbReference type="AlphaFoldDB" id="A0AAE0Z7H8"/>
<sequence length="140" mass="16292">MELLESRPALAYTQTSFLELYPQMVHMIRNPKDTAVSLYHHVKQMATEQFTFDNFLKGYITGDYSVVGDWKSQFTVAQNEMFDQFLAEQRQKGLDLEISFKLFLGWAGLGDIAQAGPRLGLEISFKFFLGWAWRYRTSWS</sequence>
<name>A0AAE0Z7H8_9GAST</name>
<evidence type="ECO:0000256" key="2">
    <source>
        <dbReference type="ARBA" id="ARBA00022679"/>
    </source>
</evidence>
<dbReference type="Pfam" id="PF00685">
    <property type="entry name" value="Sulfotransfer_1"/>
    <property type="match status" value="1"/>
</dbReference>
<comment type="caution">
    <text evidence="4">The sequence shown here is derived from an EMBL/GenBank/DDBJ whole genome shotgun (WGS) entry which is preliminary data.</text>
</comment>
<dbReference type="Gene3D" id="3.40.50.300">
    <property type="entry name" value="P-loop containing nucleotide triphosphate hydrolases"/>
    <property type="match status" value="1"/>
</dbReference>
<protein>
    <recommendedName>
        <fullName evidence="3">Sulfotransferase domain-containing protein</fullName>
    </recommendedName>
</protein>
<accession>A0AAE0Z7H8</accession>
<comment type="similarity">
    <text evidence="1">Belongs to the sulfotransferase 1 family.</text>
</comment>
<dbReference type="GO" id="GO:0008146">
    <property type="term" value="F:sulfotransferase activity"/>
    <property type="evidence" value="ECO:0007669"/>
    <property type="project" value="InterPro"/>
</dbReference>
<evidence type="ECO:0000256" key="1">
    <source>
        <dbReference type="ARBA" id="ARBA00005771"/>
    </source>
</evidence>
<keyword evidence="5" id="KW-1185">Reference proteome</keyword>
<proteinExistence type="inferred from homology"/>
<dbReference type="EMBL" id="JAWDGP010004507">
    <property type="protein sequence ID" value="KAK3763731.1"/>
    <property type="molecule type" value="Genomic_DNA"/>
</dbReference>
<evidence type="ECO:0000313" key="5">
    <source>
        <dbReference type="Proteomes" id="UP001283361"/>
    </source>
</evidence>
<feature type="domain" description="Sulfotransferase" evidence="3">
    <location>
        <begin position="13"/>
        <end position="58"/>
    </location>
</feature>
<dbReference type="PANTHER" id="PTHR11783">
    <property type="entry name" value="SULFOTRANSFERASE SULT"/>
    <property type="match status" value="1"/>
</dbReference>
<evidence type="ECO:0000313" key="4">
    <source>
        <dbReference type="EMBL" id="KAK3763731.1"/>
    </source>
</evidence>
<reference evidence="4" key="1">
    <citation type="journal article" date="2023" name="G3 (Bethesda)">
        <title>A reference genome for the long-term kleptoplast-retaining sea slug Elysia crispata morphotype clarki.</title>
        <authorList>
            <person name="Eastman K.E."/>
            <person name="Pendleton A.L."/>
            <person name="Shaikh M.A."/>
            <person name="Suttiyut T."/>
            <person name="Ogas R."/>
            <person name="Tomko P."/>
            <person name="Gavelis G."/>
            <person name="Widhalm J.R."/>
            <person name="Wisecaver J.H."/>
        </authorList>
    </citation>
    <scope>NUCLEOTIDE SEQUENCE</scope>
    <source>
        <strain evidence="4">ECLA1</strain>
    </source>
</reference>
<dbReference type="InterPro" id="IPR027417">
    <property type="entry name" value="P-loop_NTPase"/>
</dbReference>
<keyword evidence="2" id="KW-0808">Transferase</keyword>
<dbReference type="InterPro" id="IPR000863">
    <property type="entry name" value="Sulfotransferase_dom"/>
</dbReference>
<evidence type="ECO:0000259" key="3">
    <source>
        <dbReference type="Pfam" id="PF00685"/>
    </source>
</evidence>